<evidence type="ECO:0000313" key="1">
    <source>
        <dbReference type="EMBL" id="ACL52854.1"/>
    </source>
</evidence>
<dbReference type="PROSITE" id="PS51257">
    <property type="entry name" value="PROKAR_LIPOPROTEIN"/>
    <property type="match status" value="1"/>
</dbReference>
<reference evidence="1" key="1">
    <citation type="journal article" date="2009" name="PLoS Genet.">
        <title>Sequencing, mapping, and analysis of 27,455 maize full-length cDNAs.</title>
        <authorList>
            <person name="Soderlund C."/>
            <person name="Descour A."/>
            <person name="Kudrna D."/>
            <person name="Bomhoff M."/>
            <person name="Boyd L."/>
            <person name="Currie J."/>
            <person name="Angelova A."/>
            <person name="Collura K."/>
            <person name="Wissotski M."/>
            <person name="Ashley E."/>
            <person name="Morrow D."/>
            <person name="Fernandes J."/>
            <person name="Walbot V."/>
            <person name="Yu Y."/>
        </authorList>
    </citation>
    <scope>NUCLEOTIDE SEQUENCE</scope>
    <source>
        <strain evidence="1">B73</strain>
    </source>
</reference>
<dbReference type="AlphaFoldDB" id="B7ZY55"/>
<proteinExistence type="evidence at transcript level"/>
<name>B7ZY55_MAIZE</name>
<organism evidence="1">
    <name type="scientific">Zea mays</name>
    <name type="common">Maize</name>
    <dbReference type="NCBI Taxonomy" id="4577"/>
    <lineage>
        <taxon>Eukaryota</taxon>
        <taxon>Viridiplantae</taxon>
        <taxon>Streptophyta</taxon>
        <taxon>Embryophyta</taxon>
        <taxon>Tracheophyta</taxon>
        <taxon>Spermatophyta</taxon>
        <taxon>Magnoliopsida</taxon>
        <taxon>Liliopsida</taxon>
        <taxon>Poales</taxon>
        <taxon>Poaceae</taxon>
        <taxon>PACMAD clade</taxon>
        <taxon>Panicoideae</taxon>
        <taxon>Andropogonodae</taxon>
        <taxon>Andropogoneae</taxon>
        <taxon>Tripsacinae</taxon>
        <taxon>Zea</taxon>
    </lineage>
</organism>
<accession>B7ZY55</accession>
<reference evidence="1" key="2">
    <citation type="submission" date="2012-06" db="EMBL/GenBank/DDBJ databases">
        <authorList>
            <person name="Yu Y."/>
            <person name="Currie J."/>
            <person name="Lomeli R."/>
            <person name="Angelova A."/>
            <person name="Collura K."/>
            <person name="Wissotski M."/>
            <person name="Campos D."/>
            <person name="Kudrna D."/>
            <person name="Golser W."/>
            <person name="Ashely E."/>
            <person name="Descour A."/>
            <person name="Fernandes J."/>
            <person name="Soderlund C."/>
            <person name="Walbot V."/>
        </authorList>
    </citation>
    <scope>NUCLEOTIDE SEQUENCE</scope>
    <source>
        <strain evidence="1">B73</strain>
    </source>
</reference>
<sequence>MSPGTRIVESNPCSAQQSLFAMVQACLHKQFAQSQHHLLLCPPHSHPSLDTWCQHNASSV</sequence>
<protein>
    <submittedName>
        <fullName evidence="1">Uncharacterized protein</fullName>
    </submittedName>
</protein>
<dbReference type="EMBL" id="BT054247">
    <property type="protein sequence ID" value="ACL52854.1"/>
    <property type="molecule type" value="mRNA"/>
</dbReference>